<accession>A0A0N4X2M8</accession>
<dbReference type="CDD" id="cd03039">
    <property type="entry name" value="GST_N_Sigma_like"/>
    <property type="match status" value="1"/>
</dbReference>
<dbReference type="Pfam" id="PF02798">
    <property type="entry name" value="GST_N"/>
    <property type="match status" value="1"/>
</dbReference>
<dbReference type="InterPro" id="IPR036249">
    <property type="entry name" value="Thioredoxin-like_sf"/>
</dbReference>
<evidence type="ECO:0000256" key="3">
    <source>
        <dbReference type="ARBA" id="ARBA00038317"/>
    </source>
</evidence>
<evidence type="ECO:0000259" key="5">
    <source>
        <dbReference type="PROSITE" id="PS50404"/>
    </source>
</evidence>
<comment type="similarity">
    <text evidence="3">Belongs to the GST superfamily. Sigma family.</text>
</comment>
<organism evidence="8">
    <name type="scientific">Haemonchus placei</name>
    <name type="common">Barber's pole worm</name>
    <dbReference type="NCBI Taxonomy" id="6290"/>
    <lineage>
        <taxon>Eukaryota</taxon>
        <taxon>Metazoa</taxon>
        <taxon>Ecdysozoa</taxon>
        <taxon>Nematoda</taxon>
        <taxon>Chromadorea</taxon>
        <taxon>Rhabditida</taxon>
        <taxon>Rhabditina</taxon>
        <taxon>Rhabditomorpha</taxon>
        <taxon>Strongyloidea</taxon>
        <taxon>Trichostrongylidae</taxon>
        <taxon>Haemonchus</taxon>
    </lineage>
</organism>
<dbReference type="Gene3D" id="3.40.30.10">
    <property type="entry name" value="Glutaredoxin"/>
    <property type="match status" value="1"/>
</dbReference>
<evidence type="ECO:0000313" key="8">
    <source>
        <dbReference type="WBParaSite" id="HPLM_0001861601-mRNA-1"/>
    </source>
</evidence>
<comment type="catalytic activity">
    <reaction evidence="4">
        <text>RX + glutathione = an S-substituted glutathione + a halide anion + H(+)</text>
        <dbReference type="Rhea" id="RHEA:16437"/>
        <dbReference type="ChEBI" id="CHEBI:15378"/>
        <dbReference type="ChEBI" id="CHEBI:16042"/>
        <dbReference type="ChEBI" id="CHEBI:17792"/>
        <dbReference type="ChEBI" id="CHEBI:57925"/>
        <dbReference type="ChEBI" id="CHEBI:90779"/>
        <dbReference type="EC" id="2.5.1.18"/>
    </reaction>
</comment>
<dbReference type="WBParaSite" id="HPLM_0001861601-mRNA-1">
    <property type="protein sequence ID" value="HPLM_0001861601-mRNA-1"/>
    <property type="gene ID" value="HPLM_0001861601"/>
</dbReference>
<evidence type="ECO:0000313" key="7">
    <source>
        <dbReference type="Proteomes" id="UP000268014"/>
    </source>
</evidence>
<evidence type="ECO:0000256" key="4">
    <source>
        <dbReference type="ARBA" id="ARBA00047960"/>
    </source>
</evidence>
<reference evidence="6 7" key="2">
    <citation type="submission" date="2018-11" db="EMBL/GenBank/DDBJ databases">
        <authorList>
            <consortium name="Pathogen Informatics"/>
        </authorList>
    </citation>
    <scope>NUCLEOTIDE SEQUENCE [LARGE SCALE GENOMIC DNA]</scope>
    <source>
        <strain evidence="6 7">MHpl1</strain>
    </source>
</reference>
<dbReference type="SUPFAM" id="SSF52833">
    <property type="entry name" value="Thioredoxin-like"/>
    <property type="match status" value="1"/>
</dbReference>
<dbReference type="PANTHER" id="PTHR11571:SF224">
    <property type="entry name" value="HEMATOPOIETIC PROSTAGLANDIN D SYNTHASE"/>
    <property type="match status" value="1"/>
</dbReference>
<dbReference type="GO" id="GO:0006749">
    <property type="term" value="P:glutathione metabolic process"/>
    <property type="evidence" value="ECO:0007669"/>
    <property type="project" value="TreeGrafter"/>
</dbReference>
<dbReference type="Proteomes" id="UP000268014">
    <property type="component" value="Unassembled WGS sequence"/>
</dbReference>
<dbReference type="InterPro" id="IPR004045">
    <property type="entry name" value="Glutathione_S-Trfase_N"/>
</dbReference>
<dbReference type="PANTHER" id="PTHR11571">
    <property type="entry name" value="GLUTATHIONE S-TRANSFERASE"/>
    <property type="match status" value="1"/>
</dbReference>
<sequence length="118" mass="13421">MVNYKLTYFDGRGVAETARQHDQKSVLACNGTEKPISRVTHTKGVEKRQIFALADQKFEDNRLTREAFAEVKPTLPFGQVPVLEVDGKQLAQSLAINRYLAKKFGENHQEIFEFFGAF</sequence>
<dbReference type="InterPro" id="IPR050213">
    <property type="entry name" value="GST_superfamily"/>
</dbReference>
<dbReference type="OrthoDB" id="414243at2759"/>
<evidence type="ECO:0000256" key="2">
    <source>
        <dbReference type="ARBA" id="ARBA00022679"/>
    </source>
</evidence>
<evidence type="ECO:0000256" key="1">
    <source>
        <dbReference type="ARBA" id="ARBA00012452"/>
    </source>
</evidence>
<keyword evidence="7" id="KW-1185">Reference proteome</keyword>
<dbReference type="GO" id="GO:0004364">
    <property type="term" value="F:glutathione transferase activity"/>
    <property type="evidence" value="ECO:0007669"/>
    <property type="project" value="UniProtKB-EC"/>
</dbReference>
<feature type="domain" description="GST N-terminal" evidence="5">
    <location>
        <begin position="2"/>
        <end position="108"/>
    </location>
</feature>
<keyword evidence="2" id="KW-0808">Transferase</keyword>
<proteinExistence type="inferred from homology"/>
<dbReference type="PROSITE" id="PS50404">
    <property type="entry name" value="GST_NTER"/>
    <property type="match status" value="1"/>
</dbReference>
<dbReference type="Gene3D" id="1.20.1050.130">
    <property type="match status" value="1"/>
</dbReference>
<protein>
    <recommendedName>
        <fullName evidence="1">glutathione transferase</fullName>
        <ecNumber evidence="1">2.5.1.18</ecNumber>
    </recommendedName>
</protein>
<gene>
    <name evidence="6" type="ORF">HPLM_LOCUS18608</name>
</gene>
<name>A0A0N4X2M8_HAEPC</name>
<dbReference type="AlphaFoldDB" id="A0A0N4X2M8"/>
<evidence type="ECO:0000313" key="6">
    <source>
        <dbReference type="EMBL" id="VDO72077.1"/>
    </source>
</evidence>
<dbReference type="EMBL" id="UZAF01020681">
    <property type="protein sequence ID" value="VDO72077.1"/>
    <property type="molecule type" value="Genomic_DNA"/>
</dbReference>
<dbReference type="EC" id="2.5.1.18" evidence="1"/>
<dbReference type="STRING" id="6290.A0A0N4X2M8"/>
<reference evidence="8" key="1">
    <citation type="submission" date="2017-02" db="UniProtKB">
        <authorList>
            <consortium name="WormBaseParasite"/>
        </authorList>
    </citation>
    <scope>IDENTIFICATION</scope>
</reference>